<gene>
    <name evidence="3" type="ordered locus">VS_II0554</name>
</gene>
<dbReference type="HOGENOM" id="CLU_037416_0_0_6"/>
<dbReference type="EMBL" id="FM954973">
    <property type="protein sequence ID" value="CAV26131.1"/>
    <property type="molecule type" value="Genomic_DNA"/>
</dbReference>
<dbReference type="GO" id="GO:0140098">
    <property type="term" value="F:catalytic activity, acting on RNA"/>
    <property type="evidence" value="ECO:0007669"/>
    <property type="project" value="UniProtKB-ARBA"/>
</dbReference>
<keyword evidence="1" id="KW-0175">Coiled coil</keyword>
<dbReference type="SUPFAM" id="SSF55120">
    <property type="entry name" value="Pseudouridine synthase"/>
    <property type="match status" value="1"/>
</dbReference>
<name>B7VRG6_VIBA3</name>
<dbReference type="eggNOG" id="COG0564">
    <property type="taxonomic scope" value="Bacteria"/>
</dbReference>
<reference evidence="3 4" key="1">
    <citation type="submission" date="2009-02" db="EMBL/GenBank/DDBJ databases">
        <title>Vibrio splendidus str. LGP32 complete genome.</title>
        <authorList>
            <person name="Mazel D."/>
            <person name="Le Roux F."/>
        </authorList>
    </citation>
    <scope>NUCLEOTIDE SEQUENCE [LARGE SCALE GENOMIC DNA]</scope>
    <source>
        <strain evidence="3 4">LGP32</strain>
    </source>
</reference>
<evidence type="ECO:0000259" key="2">
    <source>
        <dbReference type="Pfam" id="PF00849"/>
    </source>
</evidence>
<feature type="coiled-coil region" evidence="1">
    <location>
        <begin position="160"/>
        <end position="253"/>
    </location>
</feature>
<dbReference type="CDD" id="cd02869">
    <property type="entry name" value="PseudoU_synth_RluA_like"/>
    <property type="match status" value="1"/>
</dbReference>
<dbReference type="KEGG" id="vsp:VS_II0554"/>
<feature type="domain" description="Pseudouridine synthase RsuA/RluA-like" evidence="2">
    <location>
        <begin position="369"/>
        <end position="516"/>
    </location>
</feature>
<dbReference type="STRING" id="575788.VS_II0554"/>
<dbReference type="InterPro" id="IPR006145">
    <property type="entry name" value="PsdUridine_synth_RsuA/RluA"/>
</dbReference>
<dbReference type="InterPro" id="IPR006224">
    <property type="entry name" value="PsdUridine_synth_RluA-like_CS"/>
</dbReference>
<dbReference type="PANTHER" id="PTHR21600:SF89">
    <property type="entry name" value="RIBOSOMAL LARGE SUBUNIT PSEUDOURIDINE SYNTHASE A"/>
    <property type="match status" value="1"/>
</dbReference>
<dbReference type="PROSITE" id="PS01129">
    <property type="entry name" value="PSI_RLU"/>
    <property type="match status" value="1"/>
</dbReference>
<dbReference type="InterPro" id="IPR050188">
    <property type="entry name" value="RluA_PseudoU_synthase"/>
</dbReference>
<dbReference type="Proteomes" id="UP000009100">
    <property type="component" value="Chromosome 2"/>
</dbReference>
<dbReference type="GO" id="GO:0003723">
    <property type="term" value="F:RNA binding"/>
    <property type="evidence" value="ECO:0007669"/>
    <property type="project" value="InterPro"/>
</dbReference>
<dbReference type="GO" id="GO:0000455">
    <property type="term" value="P:enzyme-directed rRNA pseudouridine synthesis"/>
    <property type="evidence" value="ECO:0007669"/>
    <property type="project" value="TreeGrafter"/>
</dbReference>
<dbReference type="AlphaFoldDB" id="B7VRG6"/>
<proteinExistence type="predicted"/>
<evidence type="ECO:0000256" key="1">
    <source>
        <dbReference type="SAM" id="Coils"/>
    </source>
</evidence>
<protein>
    <submittedName>
        <fullName evidence="3">Pseudouridylate synthase, 23S RNA-specific</fullName>
    </submittedName>
</protein>
<evidence type="ECO:0000313" key="3">
    <source>
        <dbReference type="EMBL" id="CAV26131.1"/>
    </source>
</evidence>
<sequence length="563" mass="63739">MIFMSANLAQYTPLHLKNDNTNVDLPLPTRFTFPYYYTPHPTCEFAMQQLQQSLLDCGVNETSQGNLYAVLLVQNPTTQELGYLSAFSGWQLYPSLASQLNNINFVPSAFDSEQFQSHNSANLARQSQLADDIEKLQQSHNLDALLTEFEELKFESAQSIEAFQLAMAANKSQRNELREQANQEKALGNLDSAANLLKQLGNQSSQEKRDLKALRIEWKQKIAERQSQVDAIESELTSRKQEYQAISAELEAQRLSHYRFNNQALESKNLLELLDGKDALEGSGDCCLPKLLNFAFEHGFQPLALSEFWWGLPPTAVIRQHANLYPVCQSKSFEILDHQLNGIELEENPLIVNPAVGKSFDIVYEDDEIVVVNKPEEFLSVPGKFIEDSVYTRIKARYPDATGPLIIHRLDMSTSGLLILALTAESNKHIQKQFIDRTVEKRYTALLDGEIDGKSGDISLPLRGDITDRPRQLVCHEHGRNAETHWEAVSTNNGKTKVHLYPKTGRTHQLRVHCAHPSGLGVPIRGDDLYGYKRERLHLHAGYLKLIHPTTGEWIEFEVPSEF</sequence>
<accession>B7VRG6</accession>
<dbReference type="Pfam" id="PF00849">
    <property type="entry name" value="PseudoU_synth_2"/>
    <property type="match status" value="1"/>
</dbReference>
<dbReference type="InterPro" id="IPR020103">
    <property type="entry name" value="PsdUridine_synth_cat_dom_sf"/>
</dbReference>
<evidence type="ECO:0000313" key="4">
    <source>
        <dbReference type="Proteomes" id="UP000009100"/>
    </source>
</evidence>
<dbReference type="PANTHER" id="PTHR21600">
    <property type="entry name" value="MITOCHONDRIAL RNA PSEUDOURIDINE SYNTHASE"/>
    <property type="match status" value="1"/>
</dbReference>
<dbReference type="Gene3D" id="3.30.2350.10">
    <property type="entry name" value="Pseudouridine synthase"/>
    <property type="match status" value="1"/>
</dbReference>
<organism evidence="3 4">
    <name type="scientific">Vibrio atlanticus (strain LGP32)</name>
    <name type="common">Vibrio splendidus (strain Mel32)</name>
    <dbReference type="NCBI Taxonomy" id="575788"/>
    <lineage>
        <taxon>Bacteria</taxon>
        <taxon>Pseudomonadati</taxon>
        <taxon>Pseudomonadota</taxon>
        <taxon>Gammaproteobacteria</taxon>
        <taxon>Vibrionales</taxon>
        <taxon>Vibrionaceae</taxon>
        <taxon>Vibrio</taxon>
    </lineage>
</organism>
<dbReference type="GO" id="GO:0009982">
    <property type="term" value="F:pseudouridine synthase activity"/>
    <property type="evidence" value="ECO:0007669"/>
    <property type="project" value="InterPro"/>
</dbReference>